<keyword evidence="5" id="KW-0819">tRNA processing</keyword>
<feature type="domain" description="DUS-like FMN-binding" evidence="9">
    <location>
        <begin position="38"/>
        <end position="372"/>
    </location>
</feature>
<keyword evidence="2" id="KW-0820">tRNA-binding</keyword>
<dbReference type="CDD" id="cd02801">
    <property type="entry name" value="DUS_like_FMN"/>
    <property type="match status" value="1"/>
</dbReference>
<name>A0A6A4DIB5_9STRA</name>
<evidence type="ECO:0000256" key="5">
    <source>
        <dbReference type="ARBA" id="ARBA00022694"/>
    </source>
</evidence>
<evidence type="ECO:0000256" key="6">
    <source>
        <dbReference type="ARBA" id="ARBA00022857"/>
    </source>
</evidence>
<accession>A0A6A4DIB5</accession>
<dbReference type="NCBIfam" id="NF008774">
    <property type="entry name" value="PRK11815.1"/>
    <property type="match status" value="1"/>
</dbReference>
<evidence type="ECO:0000313" key="11">
    <source>
        <dbReference type="EMBL" id="KAE9302798.1"/>
    </source>
</evidence>
<dbReference type="InterPro" id="IPR018517">
    <property type="entry name" value="tRNA_hU_synthase_CS"/>
</dbReference>
<keyword evidence="8" id="KW-0560">Oxidoreductase</keyword>
<comment type="cofactor">
    <cofactor evidence="1">
        <name>FMN</name>
        <dbReference type="ChEBI" id="CHEBI:58210"/>
    </cofactor>
</comment>
<evidence type="ECO:0000313" key="12">
    <source>
        <dbReference type="Proteomes" id="UP000434957"/>
    </source>
</evidence>
<dbReference type="Proteomes" id="UP000434957">
    <property type="component" value="Unassembled WGS sequence"/>
</dbReference>
<dbReference type="SUPFAM" id="SSF51395">
    <property type="entry name" value="FMN-linked oxidoreductases"/>
    <property type="match status" value="1"/>
</dbReference>
<dbReference type="PROSITE" id="PS01136">
    <property type="entry name" value="UPF0034"/>
    <property type="match status" value="1"/>
</dbReference>
<keyword evidence="12" id="KW-1185">Reference proteome</keyword>
<sequence>MAALPPVARLSIAPMVCCLRRLIANSPPLLQMLTFAVLLPQMDWTDRHYRFMMRMITKETLLFTEMVVDQTLLHQKKNLDYFLGHDPVEAPLALQLGGNSVEDLGAAAHLSQSYGGFCEINLNTGCPSALVSSRCFGARLMLEPERVRDICASMRRNVALAAEENRDRPAAEVTVKCRIGVDDCDSYEELHHYVSTVVNAGVRRIIVHARKCLLKGLSTKDNRTIPPLRYEVVYRLKQDFPELSFTLNGGVRSIQHARELLDTTNVDGVMIGRAAYNTPWNFRDADRLIFNAERNPNLSRREIITRYLDYAEDLQAKWGSTEPLSDSPYTMATSALMKPLLALFNGEFGGKAFKREISTMWAKKGPRPELREMIESAMKVLPDEVLDARVEDDLVQQQAVCS</sequence>
<dbReference type="InterPro" id="IPR013785">
    <property type="entry name" value="Aldolase_TIM"/>
</dbReference>
<dbReference type="Pfam" id="PF01207">
    <property type="entry name" value="Dus"/>
    <property type="match status" value="1"/>
</dbReference>
<dbReference type="GO" id="GO:0000049">
    <property type="term" value="F:tRNA binding"/>
    <property type="evidence" value="ECO:0007669"/>
    <property type="project" value="UniProtKB-KW"/>
</dbReference>
<dbReference type="Gene3D" id="1.20.120.1460">
    <property type="match status" value="1"/>
</dbReference>
<keyword evidence="3" id="KW-0285">Flavoprotein</keyword>
<organism evidence="11 12">
    <name type="scientific">Phytophthora rubi</name>
    <dbReference type="NCBI Taxonomy" id="129364"/>
    <lineage>
        <taxon>Eukaryota</taxon>
        <taxon>Sar</taxon>
        <taxon>Stramenopiles</taxon>
        <taxon>Oomycota</taxon>
        <taxon>Peronosporomycetes</taxon>
        <taxon>Peronosporales</taxon>
        <taxon>Peronosporaceae</taxon>
        <taxon>Phytophthora</taxon>
    </lineage>
</organism>
<evidence type="ECO:0000256" key="8">
    <source>
        <dbReference type="ARBA" id="ARBA00023002"/>
    </source>
</evidence>
<dbReference type="PANTHER" id="PTHR42907">
    <property type="entry name" value="FMN-LINKED OXIDOREDUCTASES SUPERFAMILY PROTEIN"/>
    <property type="match status" value="1"/>
</dbReference>
<evidence type="ECO:0000259" key="9">
    <source>
        <dbReference type="Pfam" id="PF01207"/>
    </source>
</evidence>
<dbReference type="GO" id="GO:0017150">
    <property type="term" value="F:tRNA dihydrouridine synthase activity"/>
    <property type="evidence" value="ECO:0007669"/>
    <property type="project" value="InterPro"/>
</dbReference>
<evidence type="ECO:0000256" key="1">
    <source>
        <dbReference type="ARBA" id="ARBA00001917"/>
    </source>
</evidence>
<dbReference type="InterPro" id="IPR035587">
    <property type="entry name" value="DUS-like_FMN-bd"/>
</dbReference>
<dbReference type="GO" id="GO:0050660">
    <property type="term" value="F:flavin adenine dinucleotide binding"/>
    <property type="evidence" value="ECO:0007669"/>
    <property type="project" value="InterPro"/>
</dbReference>
<evidence type="ECO:0000256" key="2">
    <source>
        <dbReference type="ARBA" id="ARBA00022555"/>
    </source>
</evidence>
<evidence type="ECO:0000313" key="10">
    <source>
        <dbReference type="EMBL" id="KAE8988530.1"/>
    </source>
</evidence>
<dbReference type="Gene3D" id="3.20.20.70">
    <property type="entry name" value="Aldolase class I"/>
    <property type="match status" value="1"/>
</dbReference>
<evidence type="ECO:0000313" key="13">
    <source>
        <dbReference type="Proteomes" id="UP000435112"/>
    </source>
</evidence>
<dbReference type="EMBL" id="QXFT01002163">
    <property type="protein sequence ID" value="KAE9302798.1"/>
    <property type="molecule type" value="Genomic_DNA"/>
</dbReference>
<keyword evidence="6" id="KW-0521">NADP</keyword>
<keyword evidence="4" id="KW-0288">FMN</keyword>
<dbReference type="OrthoDB" id="10262250at2759"/>
<dbReference type="AlphaFoldDB" id="A0A6A4DIB5"/>
<dbReference type="InterPro" id="IPR004653">
    <property type="entry name" value="DusA"/>
</dbReference>
<evidence type="ECO:0000256" key="7">
    <source>
        <dbReference type="ARBA" id="ARBA00022884"/>
    </source>
</evidence>
<proteinExistence type="predicted"/>
<protein>
    <recommendedName>
        <fullName evidence="9">DUS-like FMN-binding domain-containing protein</fullName>
    </recommendedName>
</protein>
<gene>
    <name evidence="10" type="ORF">PR002_g21742</name>
    <name evidence="11" type="ORF">PR003_g22166</name>
</gene>
<evidence type="ECO:0000256" key="3">
    <source>
        <dbReference type="ARBA" id="ARBA00022630"/>
    </source>
</evidence>
<keyword evidence="7" id="KW-0694">RNA-binding</keyword>
<dbReference type="Proteomes" id="UP000435112">
    <property type="component" value="Unassembled WGS sequence"/>
</dbReference>
<dbReference type="PANTHER" id="PTHR42907:SF1">
    <property type="entry name" value="FMN-LINKED OXIDOREDUCTASES SUPERFAMILY PROTEIN"/>
    <property type="match status" value="1"/>
</dbReference>
<dbReference type="EMBL" id="QXFU01002235">
    <property type="protein sequence ID" value="KAE8988530.1"/>
    <property type="molecule type" value="Genomic_DNA"/>
</dbReference>
<evidence type="ECO:0000256" key="4">
    <source>
        <dbReference type="ARBA" id="ARBA00022643"/>
    </source>
</evidence>
<reference evidence="11 12" key="1">
    <citation type="submission" date="2018-08" db="EMBL/GenBank/DDBJ databases">
        <title>Genomic investigation of the strawberry pathogen Phytophthora fragariae indicates pathogenicity is determined by transcriptional variation in three key races.</title>
        <authorList>
            <person name="Adams T.M."/>
            <person name="Armitage A.D."/>
            <person name="Sobczyk M.K."/>
            <person name="Bates H.J."/>
            <person name="Dunwell J.M."/>
            <person name="Nellist C.F."/>
            <person name="Harrison R.J."/>
        </authorList>
    </citation>
    <scope>NUCLEOTIDE SEQUENCE [LARGE SCALE GENOMIC DNA]</scope>
    <source>
        <strain evidence="10 13">SCRP324</strain>
        <strain evidence="11 12">SCRP333</strain>
    </source>
</reference>
<comment type="caution">
    <text evidence="11">The sequence shown here is derived from an EMBL/GenBank/DDBJ whole genome shotgun (WGS) entry which is preliminary data.</text>
</comment>